<dbReference type="InterPro" id="IPR002686">
    <property type="entry name" value="Transposase_17"/>
</dbReference>
<comment type="caution">
    <text evidence="2">The sequence shown here is derived from an EMBL/GenBank/DDBJ whole genome shotgun (WGS) entry which is preliminary data.</text>
</comment>
<dbReference type="GO" id="GO:0004803">
    <property type="term" value="F:transposase activity"/>
    <property type="evidence" value="ECO:0007669"/>
    <property type="project" value="InterPro"/>
</dbReference>
<feature type="domain" description="Transposase IS200-like" evidence="1">
    <location>
        <begin position="10"/>
        <end position="148"/>
    </location>
</feature>
<dbReference type="EMBL" id="SHKN01000001">
    <property type="protein sequence ID" value="RZT96590.1"/>
    <property type="molecule type" value="Genomic_DNA"/>
</dbReference>
<organism evidence="2 3">
    <name type="scientific">Ancylomarina subtilis</name>
    <dbReference type="NCBI Taxonomy" id="1639035"/>
    <lineage>
        <taxon>Bacteria</taxon>
        <taxon>Pseudomonadati</taxon>
        <taxon>Bacteroidota</taxon>
        <taxon>Bacteroidia</taxon>
        <taxon>Marinilabiliales</taxon>
        <taxon>Marinifilaceae</taxon>
        <taxon>Ancylomarina</taxon>
    </lineage>
</organism>
<dbReference type="GO" id="GO:0043565">
    <property type="term" value="F:sequence-specific DNA binding"/>
    <property type="evidence" value="ECO:0007669"/>
    <property type="project" value="TreeGrafter"/>
</dbReference>
<accession>A0A4Q7VK41</accession>
<dbReference type="SMART" id="SM01321">
    <property type="entry name" value="Y1_Tnp"/>
    <property type="match status" value="1"/>
</dbReference>
<dbReference type="InterPro" id="IPR036515">
    <property type="entry name" value="Transposase_17_sf"/>
</dbReference>
<protein>
    <submittedName>
        <fullName evidence="2">Transposase IS200 family protein</fullName>
    </submittedName>
</protein>
<dbReference type="AlphaFoldDB" id="A0A4Q7VK41"/>
<dbReference type="Gene3D" id="3.30.70.1290">
    <property type="entry name" value="Transposase IS200-like"/>
    <property type="match status" value="1"/>
</dbReference>
<dbReference type="Proteomes" id="UP000293562">
    <property type="component" value="Unassembled WGS sequence"/>
</dbReference>
<keyword evidence="3" id="KW-1185">Reference proteome</keyword>
<dbReference type="NCBIfam" id="NF047646">
    <property type="entry name" value="REP_Tyr_transpos"/>
    <property type="match status" value="1"/>
</dbReference>
<gene>
    <name evidence="2" type="ORF">EV201_1229</name>
</gene>
<name>A0A4Q7VK41_9BACT</name>
<dbReference type="GO" id="GO:0006313">
    <property type="term" value="P:DNA transposition"/>
    <property type="evidence" value="ECO:0007669"/>
    <property type="project" value="InterPro"/>
</dbReference>
<dbReference type="SUPFAM" id="SSF143422">
    <property type="entry name" value="Transposase IS200-like"/>
    <property type="match status" value="1"/>
</dbReference>
<dbReference type="RefSeq" id="WP_130306541.1">
    <property type="nucleotide sequence ID" value="NZ_SHKN01000001.1"/>
</dbReference>
<sequence length="181" mass="21424">MSRNYKFRGQESPYFISFATVHWIDVFVRSEYKDILVESINYCVENKGLVIYGWVIMTSHIHLIIGTKQEPMQNIVRDLKKYTSKAIVQAIRENPRESRREWMLWMFERAGKKNGNNMNFQFWQQNNKPIELSDTKMIDQKLNYLHNNPVEEGIVIESHHYKYSSAIDYADGKGLIDVLLV</sequence>
<reference evidence="2 3" key="1">
    <citation type="submission" date="2019-02" db="EMBL/GenBank/DDBJ databases">
        <title>Genomic Encyclopedia of Type Strains, Phase IV (KMG-IV): sequencing the most valuable type-strain genomes for metagenomic binning, comparative biology and taxonomic classification.</title>
        <authorList>
            <person name="Goeker M."/>
        </authorList>
    </citation>
    <scope>NUCLEOTIDE SEQUENCE [LARGE SCALE GENOMIC DNA]</scope>
    <source>
        <strain evidence="2 3">DSM 28825</strain>
    </source>
</reference>
<dbReference type="InterPro" id="IPR052715">
    <property type="entry name" value="RAYT_transposase"/>
</dbReference>
<evidence type="ECO:0000313" key="2">
    <source>
        <dbReference type="EMBL" id="RZT96590.1"/>
    </source>
</evidence>
<dbReference type="PANTHER" id="PTHR36966:SF1">
    <property type="entry name" value="REP-ASSOCIATED TYROSINE TRANSPOSASE"/>
    <property type="match status" value="1"/>
</dbReference>
<proteinExistence type="predicted"/>
<dbReference type="PANTHER" id="PTHR36966">
    <property type="entry name" value="REP-ASSOCIATED TYROSINE TRANSPOSASE"/>
    <property type="match status" value="1"/>
</dbReference>
<dbReference type="Pfam" id="PF01797">
    <property type="entry name" value="Y1_Tnp"/>
    <property type="match status" value="1"/>
</dbReference>
<dbReference type="OrthoDB" id="9788881at2"/>
<evidence type="ECO:0000259" key="1">
    <source>
        <dbReference type="SMART" id="SM01321"/>
    </source>
</evidence>
<evidence type="ECO:0000313" key="3">
    <source>
        <dbReference type="Proteomes" id="UP000293562"/>
    </source>
</evidence>